<dbReference type="GO" id="GO:0008270">
    <property type="term" value="F:zinc ion binding"/>
    <property type="evidence" value="ECO:0007669"/>
    <property type="project" value="UniProtKB-UniRule"/>
</dbReference>
<evidence type="ECO:0000256" key="4">
    <source>
        <dbReference type="ARBA" id="ARBA00023002"/>
    </source>
</evidence>
<keyword evidence="9" id="KW-1185">Reference proteome</keyword>
<dbReference type="HAMAP" id="MF_00536">
    <property type="entry name" value="PdxA"/>
    <property type="match status" value="1"/>
</dbReference>
<feature type="binding site" evidence="7">
    <location>
        <position position="255"/>
    </location>
    <ligand>
        <name>a divalent metal cation</name>
        <dbReference type="ChEBI" id="CHEBI:60240"/>
        <note>ligand shared between dimeric partners</note>
    </ligand>
</feature>
<dbReference type="InterPro" id="IPR037510">
    <property type="entry name" value="PdxA"/>
</dbReference>
<dbReference type="NCBIfam" id="NF003699">
    <property type="entry name" value="PRK05312.1"/>
    <property type="match status" value="1"/>
</dbReference>
<dbReference type="AlphaFoldDB" id="A0AA35Y3R0"/>
<feature type="binding site" evidence="7">
    <location>
        <position position="155"/>
    </location>
    <ligand>
        <name>a divalent metal cation</name>
        <dbReference type="ChEBI" id="CHEBI:60240"/>
        <note>ligand shared between dimeric partners</note>
    </ligand>
</feature>
<keyword evidence="1 7" id="KW-0963">Cytoplasm</keyword>
<dbReference type="NCBIfam" id="TIGR00557">
    <property type="entry name" value="pdxA"/>
    <property type="match status" value="1"/>
</dbReference>
<comment type="cofactor">
    <cofactor evidence="7">
        <name>Zn(2+)</name>
        <dbReference type="ChEBI" id="CHEBI:29105"/>
    </cofactor>
    <cofactor evidence="7">
        <name>Mg(2+)</name>
        <dbReference type="ChEBI" id="CHEBI:18420"/>
    </cofactor>
    <cofactor evidence="7">
        <name>Co(2+)</name>
        <dbReference type="ChEBI" id="CHEBI:48828"/>
    </cofactor>
    <text evidence="7">Binds 1 divalent metal cation per subunit. Can use ions such as Zn(2+), Mg(2+) or Co(2+).</text>
</comment>
<dbReference type="GO" id="GO:0000287">
    <property type="term" value="F:magnesium ion binding"/>
    <property type="evidence" value="ECO:0007669"/>
    <property type="project" value="UniProtKB-UniRule"/>
</dbReference>
<dbReference type="PANTHER" id="PTHR30004">
    <property type="entry name" value="4-HYDROXYTHREONINE-4-PHOSPHATE DEHYDROGENASE"/>
    <property type="match status" value="1"/>
</dbReference>
<keyword evidence="7" id="KW-0862">Zinc</keyword>
<comment type="similarity">
    <text evidence="7">Belongs to the PdxA family.</text>
</comment>
<feature type="binding site" evidence="7">
    <location>
        <position position="200"/>
    </location>
    <ligand>
        <name>a divalent metal cation</name>
        <dbReference type="ChEBI" id="CHEBI:60240"/>
        <note>ligand shared between dimeric partners</note>
    </ligand>
</feature>
<keyword evidence="6 7" id="KW-0664">Pyridoxine biosynthesis</keyword>
<keyword evidence="3 7" id="KW-0521">NADP</keyword>
<dbReference type="Pfam" id="PF04166">
    <property type="entry name" value="PdxA"/>
    <property type="match status" value="1"/>
</dbReference>
<evidence type="ECO:0000256" key="7">
    <source>
        <dbReference type="HAMAP-Rule" id="MF_00536"/>
    </source>
</evidence>
<evidence type="ECO:0000313" key="9">
    <source>
        <dbReference type="Proteomes" id="UP001176960"/>
    </source>
</evidence>
<evidence type="ECO:0000256" key="5">
    <source>
        <dbReference type="ARBA" id="ARBA00023027"/>
    </source>
</evidence>
<gene>
    <name evidence="7 8" type="primary">pdxA</name>
    <name evidence="8" type="ORF">LMG32879_001270</name>
</gene>
<dbReference type="PANTHER" id="PTHR30004:SF6">
    <property type="entry name" value="D-THREONATE 4-PHOSPHATE DEHYDROGENASE"/>
    <property type="match status" value="1"/>
</dbReference>
<dbReference type="Proteomes" id="UP001176960">
    <property type="component" value="Unassembled WGS sequence"/>
</dbReference>
<keyword evidence="4 7" id="KW-0560">Oxidoreductase</keyword>
<dbReference type="GO" id="GO:0050897">
    <property type="term" value="F:cobalt ion binding"/>
    <property type="evidence" value="ECO:0007669"/>
    <property type="project" value="UniProtKB-UniRule"/>
</dbReference>
<organism evidence="8 9">
    <name type="scientific">Brytella acorum</name>
    <dbReference type="NCBI Taxonomy" id="2959299"/>
    <lineage>
        <taxon>Bacteria</taxon>
        <taxon>Pseudomonadati</taxon>
        <taxon>Pseudomonadota</taxon>
        <taxon>Alphaproteobacteria</taxon>
        <taxon>Acetobacterales</taxon>
        <taxon>Acetobacteraceae</taxon>
        <taxon>Brytella</taxon>
    </lineage>
</organism>
<comment type="subcellular location">
    <subcellularLocation>
        <location evidence="7">Cytoplasm</location>
    </subcellularLocation>
</comment>
<dbReference type="GO" id="GO:0042823">
    <property type="term" value="P:pyridoxal phosphate biosynthetic process"/>
    <property type="evidence" value="ECO:0007669"/>
    <property type="project" value="UniProtKB-UniRule"/>
</dbReference>
<feature type="binding site" evidence="7">
    <location>
        <position position="272"/>
    </location>
    <ligand>
        <name>substrate</name>
    </ligand>
</feature>
<evidence type="ECO:0000313" key="8">
    <source>
        <dbReference type="EMBL" id="CAI9120437.1"/>
    </source>
</evidence>
<reference evidence="8" key="1">
    <citation type="submission" date="2023-03" db="EMBL/GenBank/DDBJ databases">
        <authorList>
            <person name="Cleenwerck I."/>
        </authorList>
    </citation>
    <scope>NUCLEOTIDE SEQUENCE</scope>
    <source>
        <strain evidence="8">LMG 32879</strain>
    </source>
</reference>
<accession>A0AA35Y3R0</accession>
<evidence type="ECO:0000256" key="6">
    <source>
        <dbReference type="ARBA" id="ARBA00023096"/>
    </source>
</evidence>
<evidence type="ECO:0000256" key="3">
    <source>
        <dbReference type="ARBA" id="ARBA00022857"/>
    </source>
</evidence>
<evidence type="ECO:0000256" key="2">
    <source>
        <dbReference type="ARBA" id="ARBA00022723"/>
    </source>
</evidence>
<feature type="binding site" evidence="7">
    <location>
        <position position="124"/>
    </location>
    <ligand>
        <name>substrate</name>
    </ligand>
</feature>
<dbReference type="GO" id="GO:0008615">
    <property type="term" value="P:pyridoxine biosynthetic process"/>
    <property type="evidence" value="ECO:0007669"/>
    <property type="project" value="UniProtKB-UniRule"/>
</dbReference>
<comment type="miscellaneous">
    <text evidence="7">The active site is located at the dimer interface.</text>
</comment>
<sequence length="326" mass="34585">MPALTMGDPAGIGPELTIKAWETHAIPFVWIGDPVLLGDQIPYEVLADIREADQPLFARALPVLPVPLAEAVTPGKPDPVNGAAVVASITLATELTLAGAASAVVTNPISKHVLRQAGFRHPGHTEFLAELCGTPGEEVMMLASPRLKVVPVTVHVSLRRVLETLTTERIVRVGQITAASLRQDFGLEAPRLAVAGLNPHAGENGLMGDEERDIIAPAIAALQAQGIDAFGPLPPDTMFTEAARERYDAALCMYHDQALIPLKTLDMASGVNATLGLPIVRTSPDHGTAFDIAGRNIADVSSLIAALRMARKMSAHRRAYQKEAKA</sequence>
<comment type="pathway">
    <text evidence="7">Cofactor biosynthesis; pyridoxine 5'-phosphate biosynthesis; pyridoxine 5'-phosphate from D-erythrose 4-phosphate: step 4/5.</text>
</comment>
<proteinExistence type="inferred from homology"/>
<dbReference type="EMBL" id="CATKSH010000006">
    <property type="protein sequence ID" value="CAI9120437.1"/>
    <property type="molecule type" value="Genomic_DNA"/>
</dbReference>
<name>A0AA35Y3R0_9PROT</name>
<keyword evidence="7" id="KW-0170">Cobalt</keyword>
<dbReference type="InterPro" id="IPR005255">
    <property type="entry name" value="PdxA_fam"/>
</dbReference>
<dbReference type="GO" id="GO:0051287">
    <property type="term" value="F:NAD binding"/>
    <property type="evidence" value="ECO:0007669"/>
    <property type="project" value="InterPro"/>
</dbReference>
<feature type="binding site" evidence="7">
    <location>
        <position position="281"/>
    </location>
    <ligand>
        <name>substrate</name>
    </ligand>
</feature>
<keyword evidence="2 7" id="KW-0479">Metal-binding</keyword>
<comment type="catalytic activity">
    <reaction evidence="7">
        <text>4-(phosphooxy)-L-threonine + NAD(+) = 3-amino-2-oxopropyl phosphate + CO2 + NADH</text>
        <dbReference type="Rhea" id="RHEA:32275"/>
        <dbReference type="ChEBI" id="CHEBI:16526"/>
        <dbReference type="ChEBI" id="CHEBI:57279"/>
        <dbReference type="ChEBI" id="CHEBI:57540"/>
        <dbReference type="ChEBI" id="CHEBI:57945"/>
        <dbReference type="ChEBI" id="CHEBI:58452"/>
        <dbReference type="EC" id="1.1.1.262"/>
    </reaction>
</comment>
<dbReference type="GO" id="GO:0050570">
    <property type="term" value="F:4-hydroxythreonine-4-phosphate dehydrogenase activity"/>
    <property type="evidence" value="ECO:0007669"/>
    <property type="project" value="UniProtKB-UniRule"/>
</dbReference>
<evidence type="ECO:0000256" key="1">
    <source>
        <dbReference type="ARBA" id="ARBA00022490"/>
    </source>
</evidence>
<keyword evidence="7" id="KW-0460">Magnesium</keyword>
<feature type="binding site" evidence="7">
    <location>
        <position position="263"/>
    </location>
    <ligand>
        <name>substrate</name>
    </ligand>
</feature>
<dbReference type="SUPFAM" id="SSF53659">
    <property type="entry name" value="Isocitrate/Isopropylmalate dehydrogenase-like"/>
    <property type="match status" value="1"/>
</dbReference>
<protein>
    <recommendedName>
        <fullName evidence="7">4-hydroxythreonine-4-phosphate dehydrogenase</fullName>
        <ecNumber evidence="7">1.1.1.262</ecNumber>
    </recommendedName>
    <alternativeName>
        <fullName evidence="7">4-(phosphohydroxy)-L-threonine dehydrogenase</fullName>
    </alternativeName>
</protein>
<comment type="function">
    <text evidence="7">Catalyzes the NAD(P)-dependent oxidation of 4-(phosphooxy)-L-threonine (HTP) into 2-amino-3-oxo-4-(phosphooxy)butyric acid which spontaneously decarboxylates to form 3-amino-2-oxopropyl phosphate (AHAP).</text>
</comment>
<dbReference type="Gene3D" id="3.40.718.10">
    <property type="entry name" value="Isopropylmalate Dehydrogenase"/>
    <property type="match status" value="1"/>
</dbReference>
<dbReference type="GO" id="GO:0005737">
    <property type="term" value="C:cytoplasm"/>
    <property type="evidence" value="ECO:0007669"/>
    <property type="project" value="UniProtKB-SubCell"/>
</dbReference>
<dbReference type="EC" id="1.1.1.262" evidence="7"/>
<keyword evidence="5 7" id="KW-0520">NAD</keyword>
<comment type="caution">
    <text evidence="8">The sequence shown here is derived from an EMBL/GenBank/DDBJ whole genome shotgun (WGS) entry which is preliminary data.</text>
</comment>
<dbReference type="RefSeq" id="WP_289841131.1">
    <property type="nucleotide sequence ID" value="NZ_CATKSH010000006.1"/>
</dbReference>
<feature type="binding site" evidence="7">
    <location>
        <position position="125"/>
    </location>
    <ligand>
        <name>substrate</name>
    </ligand>
</feature>
<comment type="subunit">
    <text evidence="7">Homodimer.</text>
</comment>